<evidence type="ECO:0000313" key="1">
    <source>
        <dbReference type="EMBL" id="AKG41711.1"/>
    </source>
</evidence>
<accession>A0A0F7CMT3</accession>
<dbReference type="Proteomes" id="UP000034034">
    <property type="component" value="Chromosome"/>
</dbReference>
<protein>
    <submittedName>
        <fullName evidence="1">Uncharacterized protein</fullName>
    </submittedName>
</protein>
<sequence length="38" mass="4235">MTNALHVAWVTLLDRIVHAKGRVPLRTPRGSTPVRTVD</sequence>
<dbReference type="AlphaFoldDB" id="A0A0F7CMT3"/>
<name>A0A0F7CMT3_9ACTN</name>
<dbReference type="PATRIC" id="fig|408015.6.peg.355"/>
<evidence type="ECO:0000313" key="2">
    <source>
        <dbReference type="Proteomes" id="UP000034034"/>
    </source>
</evidence>
<proteinExistence type="predicted"/>
<reference evidence="1" key="1">
    <citation type="submission" date="2019-08" db="EMBL/GenBank/DDBJ databases">
        <title>Complete genome sequence of a mangrove-derived Streptomyces xiamenensis.</title>
        <authorList>
            <person name="Xu J."/>
        </authorList>
    </citation>
    <scope>NUCLEOTIDE SEQUENCE</scope>
    <source>
        <strain evidence="1">318</strain>
    </source>
</reference>
<dbReference type="EMBL" id="CP009922">
    <property type="protein sequence ID" value="AKG41711.1"/>
    <property type="molecule type" value="Genomic_DNA"/>
</dbReference>
<dbReference type="HOGENOM" id="CLU_3333813_0_0_11"/>
<keyword evidence="2" id="KW-1185">Reference proteome</keyword>
<dbReference type="STRING" id="408015.SXIM_03270"/>
<gene>
    <name evidence="1" type="ORF">SXIM_03270</name>
</gene>
<organism evidence="1 2">
    <name type="scientific">Streptomyces xiamenensis</name>
    <dbReference type="NCBI Taxonomy" id="408015"/>
    <lineage>
        <taxon>Bacteria</taxon>
        <taxon>Bacillati</taxon>
        <taxon>Actinomycetota</taxon>
        <taxon>Actinomycetes</taxon>
        <taxon>Kitasatosporales</taxon>
        <taxon>Streptomycetaceae</taxon>
        <taxon>Streptomyces</taxon>
    </lineage>
</organism>
<dbReference type="KEGG" id="sxi:SXIM_03270"/>